<gene>
    <name evidence="1" type="ORF">SRCM100623_01148</name>
</gene>
<sequence length="343" mass="38862">MDDVSRSVFVFGSPCNSNYGKVVFLPNGQLYGYQHENEHTWRMDGEELCLLNIRGQVSSRYHRTGNGWAGTVEGRRYPLYLNTLITTDTCETPGLPPVMVNTIPKAGTYYVEAALKAAGCPSHRLHLGGEDVVDDYRGLPDERVHIMPETLRLYCPLDLVTATLQGGHVVAHCDFQHVIDHVRSQGVLVLSVVRNLRDIMKSMFRFLLYMIPPEPDDFLGQFWREQEGDARVTAFLAVEHERGLEHVRQMARMILADTSPQSIVLRYESLKQGDLQPHNIEKLQAINPEFTQRLSDAFVQTYGARTPTFSGEARQQPDPWCDVFEAYFHKSGMTDLNAQLGYA</sequence>
<evidence type="ECO:0000313" key="1">
    <source>
        <dbReference type="EMBL" id="OAZ72607.1"/>
    </source>
</evidence>
<dbReference type="eggNOG" id="ENOG50332ZB">
    <property type="taxonomic scope" value="Bacteria"/>
</dbReference>
<reference evidence="1 2" key="1">
    <citation type="submission" date="2016-05" db="EMBL/GenBank/DDBJ databases">
        <title>Genome sequencing of Acetobacter pasteurianus strain SRCM100623.</title>
        <authorList>
            <person name="Song Y.R."/>
        </authorList>
    </citation>
    <scope>NUCLEOTIDE SEQUENCE [LARGE SCALE GENOMIC DNA]</scope>
    <source>
        <strain evidence="1 2">SRCM100623</strain>
    </source>
</reference>
<dbReference type="RefSeq" id="WP_064776122.1">
    <property type="nucleotide sequence ID" value="NZ_LYUD01000099.1"/>
</dbReference>
<evidence type="ECO:0008006" key="3">
    <source>
        <dbReference type="Google" id="ProtNLM"/>
    </source>
</evidence>
<dbReference type="EMBL" id="LYUD01000099">
    <property type="protein sequence ID" value="OAZ72607.1"/>
    <property type="molecule type" value="Genomic_DNA"/>
</dbReference>
<dbReference type="AlphaFoldDB" id="A0A1A0DD82"/>
<dbReference type="InterPro" id="IPR027417">
    <property type="entry name" value="P-loop_NTPase"/>
</dbReference>
<name>A0A1A0DD82_ACEPA</name>
<evidence type="ECO:0000313" key="2">
    <source>
        <dbReference type="Proteomes" id="UP000093796"/>
    </source>
</evidence>
<dbReference type="PATRIC" id="fig|438.15.peg.1319"/>
<protein>
    <recommendedName>
        <fullName evidence="3">Sulfotransferase domain-containing protein</fullName>
    </recommendedName>
</protein>
<dbReference type="SUPFAM" id="SSF52540">
    <property type="entry name" value="P-loop containing nucleoside triphosphate hydrolases"/>
    <property type="match status" value="1"/>
</dbReference>
<accession>A0A1A0DD82</accession>
<dbReference type="OrthoDB" id="7068522at2"/>
<comment type="caution">
    <text evidence="1">The sequence shown here is derived from an EMBL/GenBank/DDBJ whole genome shotgun (WGS) entry which is preliminary data.</text>
</comment>
<organism evidence="1 2">
    <name type="scientific">Acetobacter pasteurianus</name>
    <name type="common">Acetobacter turbidans</name>
    <dbReference type="NCBI Taxonomy" id="438"/>
    <lineage>
        <taxon>Bacteria</taxon>
        <taxon>Pseudomonadati</taxon>
        <taxon>Pseudomonadota</taxon>
        <taxon>Alphaproteobacteria</taxon>
        <taxon>Acetobacterales</taxon>
        <taxon>Acetobacteraceae</taxon>
        <taxon>Acetobacter</taxon>
    </lineage>
</organism>
<proteinExistence type="predicted"/>
<dbReference type="Proteomes" id="UP000093796">
    <property type="component" value="Unassembled WGS sequence"/>
</dbReference>
<dbReference type="Gene3D" id="3.40.50.300">
    <property type="entry name" value="P-loop containing nucleotide triphosphate hydrolases"/>
    <property type="match status" value="1"/>
</dbReference>